<name>A0A4Y7KGX0_PAPSO</name>
<proteinExistence type="predicted"/>
<dbReference type="EMBL" id="CM010721">
    <property type="protein sequence ID" value="RZC72097.1"/>
    <property type="molecule type" value="Genomic_DNA"/>
</dbReference>
<evidence type="ECO:0000313" key="3">
    <source>
        <dbReference type="Proteomes" id="UP000316621"/>
    </source>
</evidence>
<reference evidence="2 3" key="1">
    <citation type="journal article" date="2018" name="Science">
        <title>The opium poppy genome and morphinan production.</title>
        <authorList>
            <person name="Guo L."/>
            <person name="Winzer T."/>
            <person name="Yang X."/>
            <person name="Li Y."/>
            <person name="Ning Z."/>
            <person name="He Z."/>
            <person name="Teodor R."/>
            <person name="Lu Y."/>
            <person name="Bowser T.A."/>
            <person name="Graham I.A."/>
            <person name="Ye K."/>
        </authorList>
    </citation>
    <scope>NUCLEOTIDE SEQUENCE [LARGE SCALE GENOMIC DNA]</scope>
    <source>
        <strain evidence="3">cv. HN1</strain>
        <tissue evidence="2">Leaves</tissue>
    </source>
</reference>
<evidence type="ECO:0000259" key="1">
    <source>
        <dbReference type="Pfam" id="PF13966"/>
    </source>
</evidence>
<dbReference type="OMA" id="SSHTSIC"/>
<sequence>MPCWNIDPCRRLKDQEIQEVMEFSRILDNQGILAESDKRKWTSNSQGTFSVSSCYTWLMHDQGRTTPTKFPSDYIWNKTIPTKVSFLVWATAHRVVPTLSMLSRRRMAVVICNNNEESVEHLFLHCPFVWQIWEHFLHQLGIAWVHPTSVLEFLWKWKLKRNLHPYEVCRMRLEVSTPWIFPHVDLHFRAY</sequence>
<dbReference type="InterPro" id="IPR026960">
    <property type="entry name" value="RVT-Znf"/>
</dbReference>
<dbReference type="STRING" id="3469.A0A4Y7KGX0"/>
<dbReference type="Proteomes" id="UP000316621">
    <property type="component" value="Chromosome 7"/>
</dbReference>
<dbReference type="Gramene" id="RZC72097">
    <property type="protein sequence ID" value="RZC72097"/>
    <property type="gene ID" value="C5167_035319"/>
</dbReference>
<keyword evidence="3" id="KW-1185">Reference proteome</keyword>
<evidence type="ECO:0000313" key="2">
    <source>
        <dbReference type="EMBL" id="RZC72097.1"/>
    </source>
</evidence>
<feature type="domain" description="Reverse transcriptase zinc-binding" evidence="1">
    <location>
        <begin position="49"/>
        <end position="133"/>
    </location>
</feature>
<accession>A0A4Y7KGX0</accession>
<dbReference type="Pfam" id="PF13966">
    <property type="entry name" value="zf-RVT"/>
    <property type="match status" value="1"/>
</dbReference>
<dbReference type="AlphaFoldDB" id="A0A4Y7KGX0"/>
<protein>
    <recommendedName>
        <fullName evidence="1">Reverse transcriptase zinc-binding domain-containing protein</fullName>
    </recommendedName>
</protein>
<gene>
    <name evidence="2" type="ORF">C5167_035319</name>
</gene>
<organism evidence="2 3">
    <name type="scientific">Papaver somniferum</name>
    <name type="common">Opium poppy</name>
    <dbReference type="NCBI Taxonomy" id="3469"/>
    <lineage>
        <taxon>Eukaryota</taxon>
        <taxon>Viridiplantae</taxon>
        <taxon>Streptophyta</taxon>
        <taxon>Embryophyta</taxon>
        <taxon>Tracheophyta</taxon>
        <taxon>Spermatophyta</taxon>
        <taxon>Magnoliopsida</taxon>
        <taxon>Ranunculales</taxon>
        <taxon>Papaveraceae</taxon>
        <taxon>Papaveroideae</taxon>
        <taxon>Papaver</taxon>
    </lineage>
</organism>